<evidence type="ECO:0000256" key="1">
    <source>
        <dbReference type="SAM" id="MobiDB-lite"/>
    </source>
</evidence>
<evidence type="ECO:0000313" key="2">
    <source>
        <dbReference type="EMBL" id="KKL28965.1"/>
    </source>
</evidence>
<feature type="non-terminal residue" evidence="2">
    <location>
        <position position="1"/>
    </location>
</feature>
<comment type="caution">
    <text evidence="2">The sequence shown here is derived from an EMBL/GenBank/DDBJ whole genome shotgun (WGS) entry which is preliminary data.</text>
</comment>
<accession>A0A0F9C452</accession>
<dbReference type="AlphaFoldDB" id="A0A0F9C452"/>
<feature type="compositionally biased region" description="Acidic residues" evidence="1">
    <location>
        <begin position="28"/>
        <end position="41"/>
    </location>
</feature>
<name>A0A0F9C452_9ZZZZ</name>
<feature type="compositionally biased region" description="Basic and acidic residues" evidence="1">
    <location>
        <begin position="239"/>
        <end position="254"/>
    </location>
</feature>
<dbReference type="EMBL" id="LAZR01034906">
    <property type="protein sequence ID" value="KKL28965.1"/>
    <property type="molecule type" value="Genomic_DNA"/>
</dbReference>
<sequence length="303" mass="33830">FAEEEAPKTEEEAPKAESVALSLASREEDGEPDVIDFDVEDEETREGLGLVQRRLDEGELLRSQADSVREAVFETDEREAKVQYIEDRMKVDPSGFLLEQVTDAVKQELILDLMLDDDLFKFAVDRIEQWSESRGQRKVDAAERKAERTTRGVAAEKQLQADKENRESARAIIEELQGLIPDEFPLEDANEFYDEALVVLMQQIEKKGRGFKPTDVRGALEKKLKRYGITPAQTNGTSADRKLATRAKSAEETGRQFVARRKKKQAAASAPGGIGVAPAPVGPPKGATLEDAFKWARENLRKG</sequence>
<feature type="region of interest" description="Disordered" evidence="1">
    <location>
        <begin position="1"/>
        <end position="41"/>
    </location>
</feature>
<gene>
    <name evidence="2" type="ORF">LCGC14_2369880</name>
</gene>
<reference evidence="2" key="1">
    <citation type="journal article" date="2015" name="Nature">
        <title>Complex archaea that bridge the gap between prokaryotes and eukaryotes.</title>
        <authorList>
            <person name="Spang A."/>
            <person name="Saw J.H."/>
            <person name="Jorgensen S.L."/>
            <person name="Zaremba-Niedzwiedzka K."/>
            <person name="Martijn J."/>
            <person name="Lind A.E."/>
            <person name="van Eijk R."/>
            <person name="Schleper C."/>
            <person name="Guy L."/>
            <person name="Ettema T.J."/>
        </authorList>
    </citation>
    <scope>NUCLEOTIDE SEQUENCE</scope>
</reference>
<feature type="compositionally biased region" description="Basic and acidic residues" evidence="1">
    <location>
        <begin position="1"/>
        <end position="15"/>
    </location>
</feature>
<feature type="compositionally biased region" description="Low complexity" evidence="1">
    <location>
        <begin position="266"/>
        <end position="287"/>
    </location>
</feature>
<feature type="region of interest" description="Disordered" evidence="1">
    <location>
        <begin position="231"/>
        <end position="288"/>
    </location>
</feature>
<proteinExistence type="predicted"/>
<protein>
    <submittedName>
        <fullName evidence="2">Uncharacterized protein</fullName>
    </submittedName>
</protein>
<organism evidence="2">
    <name type="scientific">marine sediment metagenome</name>
    <dbReference type="NCBI Taxonomy" id="412755"/>
    <lineage>
        <taxon>unclassified sequences</taxon>
        <taxon>metagenomes</taxon>
        <taxon>ecological metagenomes</taxon>
    </lineage>
</organism>